<protein>
    <submittedName>
        <fullName evidence="1">RCG21311</fullName>
    </submittedName>
</protein>
<accession>A6J1J6</accession>
<reference evidence="1 2" key="1">
    <citation type="submission" date="2005-07" db="EMBL/GenBank/DDBJ databases">
        <authorList>
            <person name="Mural R.J."/>
            <person name="Li P.W."/>
            <person name="Adams M.D."/>
            <person name="Amanatides P.G."/>
            <person name="Baden-Tillson H."/>
            <person name="Barnstead M."/>
            <person name="Chin S.H."/>
            <person name="Dew I."/>
            <person name="Evans C.A."/>
            <person name="Ferriera S."/>
            <person name="Flanigan M."/>
            <person name="Fosler C."/>
            <person name="Glodek A."/>
            <person name="Gu Z."/>
            <person name="Holt R.A."/>
            <person name="Jennings D."/>
            <person name="Kraft C.L."/>
            <person name="Lu F."/>
            <person name="Nguyen T."/>
            <person name="Nusskern D.R."/>
            <person name="Pfannkoch C.M."/>
            <person name="Sitter C."/>
            <person name="Sutton G.G."/>
            <person name="Venter J.C."/>
            <person name="Wang Z."/>
            <person name="Woodage T."/>
            <person name="Zheng X.H."/>
            <person name="Zhong F."/>
        </authorList>
    </citation>
    <scope>NUCLEOTIDE SEQUENCE [LARGE SCALE GENOMIC DNA]</scope>
    <source>
        <strain>BN</strain>
        <strain evidence="2">Sprague-Dawley</strain>
    </source>
</reference>
<evidence type="ECO:0000313" key="2">
    <source>
        <dbReference type="Proteomes" id="UP000234681"/>
    </source>
</evidence>
<gene>
    <name evidence="1" type="ORF">rCG_21311</name>
</gene>
<name>A6J1J6_RAT</name>
<dbReference type="Proteomes" id="UP000234681">
    <property type="component" value="Chromosome 12"/>
</dbReference>
<evidence type="ECO:0000313" key="1">
    <source>
        <dbReference type="EMBL" id="EDM13785.1"/>
    </source>
</evidence>
<dbReference type="AlphaFoldDB" id="A6J1J6"/>
<sequence length="25" mass="2798">MLVWAESHLCHFGSCVTLGKSLYLC</sequence>
<dbReference type="EMBL" id="CH473973">
    <property type="protein sequence ID" value="EDM13785.1"/>
    <property type="molecule type" value="Genomic_DNA"/>
</dbReference>
<proteinExistence type="predicted"/>
<organism evidence="1 2">
    <name type="scientific">Rattus norvegicus</name>
    <name type="common">Rat</name>
    <dbReference type="NCBI Taxonomy" id="10116"/>
    <lineage>
        <taxon>Eukaryota</taxon>
        <taxon>Metazoa</taxon>
        <taxon>Chordata</taxon>
        <taxon>Craniata</taxon>
        <taxon>Vertebrata</taxon>
        <taxon>Euteleostomi</taxon>
        <taxon>Mammalia</taxon>
        <taxon>Eutheria</taxon>
        <taxon>Euarchontoglires</taxon>
        <taxon>Glires</taxon>
        <taxon>Rodentia</taxon>
        <taxon>Myomorpha</taxon>
        <taxon>Muroidea</taxon>
        <taxon>Muridae</taxon>
        <taxon>Murinae</taxon>
        <taxon>Rattus</taxon>
    </lineage>
</organism>